<evidence type="ECO:0000313" key="2">
    <source>
        <dbReference type="EMBL" id="KAG9238810.1"/>
    </source>
</evidence>
<evidence type="ECO:0008006" key="4">
    <source>
        <dbReference type="Google" id="ProtNLM"/>
    </source>
</evidence>
<dbReference type="InterPro" id="IPR021833">
    <property type="entry name" value="DUF3425"/>
</dbReference>
<evidence type="ECO:0000313" key="3">
    <source>
        <dbReference type="Proteomes" id="UP000824998"/>
    </source>
</evidence>
<accession>A0A9P7YS70</accession>
<keyword evidence="3" id="KW-1185">Reference proteome</keyword>
<dbReference type="AlphaFoldDB" id="A0A9P7YS70"/>
<proteinExistence type="predicted"/>
<dbReference type="PANTHER" id="PTHR38116:SF1">
    <property type="entry name" value="BZIP DOMAIN-CONTAINING PROTEIN"/>
    <property type="match status" value="1"/>
</dbReference>
<comment type="caution">
    <text evidence="2">The sequence shown here is derived from an EMBL/GenBank/DDBJ whole genome shotgun (WGS) entry which is preliminary data.</text>
</comment>
<protein>
    <recommendedName>
        <fullName evidence="4">BZIP domain-containing protein</fullName>
    </recommendedName>
</protein>
<dbReference type="EMBL" id="MU251365">
    <property type="protein sequence ID" value="KAG9238810.1"/>
    <property type="molecule type" value="Genomic_DNA"/>
</dbReference>
<dbReference type="Proteomes" id="UP000824998">
    <property type="component" value="Unassembled WGS sequence"/>
</dbReference>
<reference evidence="2" key="1">
    <citation type="journal article" date="2021" name="IMA Fungus">
        <title>Genomic characterization of three marine fungi, including Emericellopsis atlantica sp. nov. with signatures of a generalist lifestyle and marine biomass degradation.</title>
        <authorList>
            <person name="Hagestad O.C."/>
            <person name="Hou L."/>
            <person name="Andersen J.H."/>
            <person name="Hansen E.H."/>
            <person name="Altermark B."/>
            <person name="Li C."/>
            <person name="Kuhnert E."/>
            <person name="Cox R.J."/>
            <person name="Crous P.W."/>
            <person name="Spatafora J.W."/>
            <person name="Lail K."/>
            <person name="Amirebrahimi M."/>
            <person name="Lipzen A."/>
            <person name="Pangilinan J."/>
            <person name="Andreopoulos W."/>
            <person name="Hayes R.D."/>
            <person name="Ng V."/>
            <person name="Grigoriev I.V."/>
            <person name="Jackson S.A."/>
            <person name="Sutton T.D.S."/>
            <person name="Dobson A.D.W."/>
            <person name="Rama T."/>
        </authorList>
    </citation>
    <scope>NUCLEOTIDE SEQUENCE</scope>
    <source>
        <strain evidence="2">TRa018bII</strain>
    </source>
</reference>
<organism evidence="2 3">
    <name type="scientific">Amylocarpus encephaloides</name>
    <dbReference type="NCBI Taxonomy" id="45428"/>
    <lineage>
        <taxon>Eukaryota</taxon>
        <taxon>Fungi</taxon>
        <taxon>Dikarya</taxon>
        <taxon>Ascomycota</taxon>
        <taxon>Pezizomycotina</taxon>
        <taxon>Leotiomycetes</taxon>
        <taxon>Helotiales</taxon>
        <taxon>Helotiales incertae sedis</taxon>
        <taxon>Amylocarpus</taxon>
    </lineage>
</organism>
<feature type="compositionally biased region" description="Basic residues" evidence="1">
    <location>
        <begin position="34"/>
        <end position="52"/>
    </location>
</feature>
<dbReference type="Pfam" id="PF11905">
    <property type="entry name" value="DUF3425"/>
    <property type="match status" value="1"/>
</dbReference>
<gene>
    <name evidence="2" type="ORF">BJ875DRAFT_4107</name>
</gene>
<sequence length="344" mass="38900">MDTTPLDVELAPKQQSAPAFDGEGDWTGLNAAERRKRQNRLHQRAWRKRRSRNAIPKNNDGQPSILTSPVISQEVQLREAPHLEDAATDGWKLPTPLDGTKPTFSESILMQWSHTAQPSSILSLLNLEDLLPEQLSWHTSYDVVPSHERPLIPPILPYLNTCSRKRPIPPVHFPLTPDHRLITLIQYNVLRATLTNMALLNLLHTLPTYCSAAIVVPLTFPSPPPNSIPASLRPTVLQQTTPHEPWIDLIPCAPMRDNLMLFKGAFDQEDLCGDLVGGLYEGFNDVENRGMVVWGEPWLADGWEVSEGFVKKWGFLLKGCQDMLRSTNEWRRNRGEGELRVEEL</sequence>
<evidence type="ECO:0000256" key="1">
    <source>
        <dbReference type="SAM" id="MobiDB-lite"/>
    </source>
</evidence>
<feature type="region of interest" description="Disordered" evidence="1">
    <location>
        <begin position="1"/>
        <end position="66"/>
    </location>
</feature>
<dbReference type="OrthoDB" id="2245989at2759"/>
<name>A0A9P7YS70_9HELO</name>
<dbReference type="PANTHER" id="PTHR38116">
    <property type="entry name" value="CHROMOSOME 7, WHOLE GENOME SHOTGUN SEQUENCE"/>
    <property type="match status" value="1"/>
</dbReference>